<dbReference type="InterPro" id="IPR036318">
    <property type="entry name" value="FAD-bd_PCMH-like_sf"/>
</dbReference>
<evidence type="ECO:0000256" key="1">
    <source>
        <dbReference type="ARBA" id="ARBA00001974"/>
    </source>
</evidence>
<dbReference type="Pfam" id="PF01565">
    <property type="entry name" value="FAD_binding_4"/>
    <property type="match status" value="1"/>
</dbReference>
<keyword evidence="5" id="KW-0809">Transit peptide</keyword>
<dbReference type="InterPro" id="IPR004113">
    <property type="entry name" value="FAD-bd_oxidored_4_C"/>
</dbReference>
<evidence type="ECO:0000313" key="10">
    <source>
        <dbReference type="Proteomes" id="UP001596447"/>
    </source>
</evidence>
<organism evidence="9 10">
    <name type="scientific">Halospeciosus flavus</name>
    <dbReference type="NCBI Taxonomy" id="3032283"/>
    <lineage>
        <taxon>Archaea</taxon>
        <taxon>Methanobacteriati</taxon>
        <taxon>Methanobacteriota</taxon>
        <taxon>Stenosarchaea group</taxon>
        <taxon>Halobacteria</taxon>
        <taxon>Halobacteriales</taxon>
        <taxon>Halobacteriaceae</taxon>
        <taxon>Halospeciosus</taxon>
    </lineage>
</organism>
<keyword evidence="3" id="KW-0285">Flavoprotein</keyword>
<feature type="domain" description="FAD-binding PCMH-type" evidence="8">
    <location>
        <begin position="39"/>
        <end position="217"/>
    </location>
</feature>
<dbReference type="InterPro" id="IPR006094">
    <property type="entry name" value="Oxid_FAD_bind_N"/>
</dbReference>
<evidence type="ECO:0000256" key="2">
    <source>
        <dbReference type="ARBA" id="ARBA00008000"/>
    </source>
</evidence>
<dbReference type="EC" id="1.1.2.4" evidence="7"/>
<keyword evidence="10" id="KW-1185">Reference proteome</keyword>
<protein>
    <recommendedName>
        <fullName evidence="7">D-lactate dehydrogenase (cytochrome)</fullName>
        <ecNumber evidence="7">1.1.2.4</ecNumber>
    </recommendedName>
</protein>
<dbReference type="PANTHER" id="PTHR11748">
    <property type="entry name" value="D-LACTATE DEHYDROGENASE"/>
    <property type="match status" value="1"/>
</dbReference>
<dbReference type="FunFam" id="3.30.70.2740:FF:000001">
    <property type="entry name" value="D-lactate dehydrogenase mitochondrial"/>
    <property type="match status" value="1"/>
</dbReference>
<dbReference type="PANTHER" id="PTHR11748:SF111">
    <property type="entry name" value="D-LACTATE DEHYDROGENASE, MITOCHONDRIAL-RELATED"/>
    <property type="match status" value="1"/>
</dbReference>
<dbReference type="InterPro" id="IPR016171">
    <property type="entry name" value="Vanillyl_alc_oxidase_C-sub2"/>
</dbReference>
<evidence type="ECO:0000256" key="7">
    <source>
        <dbReference type="ARBA" id="ARBA00038897"/>
    </source>
</evidence>
<dbReference type="SUPFAM" id="SSF55103">
    <property type="entry name" value="FAD-linked oxidases, C-terminal domain"/>
    <property type="match status" value="1"/>
</dbReference>
<proteinExistence type="inferred from homology"/>
<dbReference type="Gene3D" id="1.10.45.10">
    <property type="entry name" value="Vanillyl-alcohol Oxidase, Chain A, domain 4"/>
    <property type="match status" value="1"/>
</dbReference>
<dbReference type="InterPro" id="IPR016164">
    <property type="entry name" value="FAD-linked_Oxase-like_C"/>
</dbReference>
<dbReference type="Proteomes" id="UP001596447">
    <property type="component" value="Unassembled WGS sequence"/>
</dbReference>
<dbReference type="GO" id="GO:0004458">
    <property type="term" value="F:D-lactate dehydrogenase (cytochrome) activity"/>
    <property type="evidence" value="ECO:0007669"/>
    <property type="project" value="UniProtKB-EC"/>
</dbReference>
<dbReference type="SUPFAM" id="SSF56176">
    <property type="entry name" value="FAD-binding/transporter-associated domain-like"/>
    <property type="match status" value="1"/>
</dbReference>
<evidence type="ECO:0000256" key="3">
    <source>
        <dbReference type="ARBA" id="ARBA00022630"/>
    </source>
</evidence>
<evidence type="ECO:0000256" key="4">
    <source>
        <dbReference type="ARBA" id="ARBA00022827"/>
    </source>
</evidence>
<accession>A0ABD5Z473</accession>
<dbReference type="Pfam" id="PF02913">
    <property type="entry name" value="FAD-oxidase_C"/>
    <property type="match status" value="1"/>
</dbReference>
<comment type="caution">
    <text evidence="9">The sequence shown here is derived from an EMBL/GenBank/DDBJ whole genome shotgun (WGS) entry which is preliminary data.</text>
</comment>
<comment type="similarity">
    <text evidence="2">Belongs to the FAD-binding oxidoreductase/transferase type 4 family.</text>
</comment>
<dbReference type="AlphaFoldDB" id="A0ABD5Z473"/>
<evidence type="ECO:0000313" key="9">
    <source>
        <dbReference type="EMBL" id="MFC7200049.1"/>
    </source>
</evidence>
<dbReference type="PROSITE" id="PS51387">
    <property type="entry name" value="FAD_PCMH"/>
    <property type="match status" value="1"/>
</dbReference>
<reference evidence="9 10" key="1">
    <citation type="journal article" date="2019" name="Int. J. Syst. Evol. Microbiol.">
        <title>The Global Catalogue of Microorganisms (GCM) 10K type strain sequencing project: providing services to taxonomists for standard genome sequencing and annotation.</title>
        <authorList>
            <consortium name="The Broad Institute Genomics Platform"/>
            <consortium name="The Broad Institute Genome Sequencing Center for Infectious Disease"/>
            <person name="Wu L."/>
            <person name="Ma J."/>
        </authorList>
    </citation>
    <scope>NUCLEOTIDE SEQUENCE [LARGE SCALE GENOMIC DNA]</scope>
    <source>
        <strain evidence="9 10">XZGYJ-43</strain>
    </source>
</reference>
<dbReference type="Gene3D" id="3.30.70.2740">
    <property type="match status" value="1"/>
</dbReference>
<dbReference type="InterPro" id="IPR016166">
    <property type="entry name" value="FAD-bd_PCMH"/>
</dbReference>
<keyword evidence="6" id="KW-0560">Oxidoreductase</keyword>
<dbReference type="FunFam" id="1.10.45.10:FF:000001">
    <property type="entry name" value="D-lactate dehydrogenase mitochondrial"/>
    <property type="match status" value="1"/>
</dbReference>
<evidence type="ECO:0000256" key="5">
    <source>
        <dbReference type="ARBA" id="ARBA00022946"/>
    </source>
</evidence>
<comment type="cofactor">
    <cofactor evidence="1">
        <name>FAD</name>
        <dbReference type="ChEBI" id="CHEBI:57692"/>
    </cofactor>
</comment>
<dbReference type="InterPro" id="IPR016169">
    <property type="entry name" value="FAD-bd_PCMH_sub2"/>
</dbReference>
<gene>
    <name evidence="9" type="ORF">ACFQJ9_11625</name>
</gene>
<dbReference type="RefSeq" id="WP_279529969.1">
    <property type="nucleotide sequence ID" value="NZ_CP122312.1"/>
</dbReference>
<dbReference type="EMBL" id="JBHTAR010000011">
    <property type="protein sequence ID" value="MFC7200049.1"/>
    <property type="molecule type" value="Genomic_DNA"/>
</dbReference>
<evidence type="ECO:0000256" key="6">
    <source>
        <dbReference type="ARBA" id="ARBA00023002"/>
    </source>
</evidence>
<name>A0ABD5Z473_9EURY</name>
<sequence>MDENTQHDCSFLADVLPEERFSLDRAERERFAADEGPHPASVPDAVARPHSTAQVSAVLAAANERGVPVTPWSGGSSIEGNPIPVEGGVVLDTFEMDDVTIRAADRQAVVGPGVVYDELNTAAESAGLRFAPGIAAGDVATVGGMVANNASGLNAVRYGQTREHVYRLEVVLPDGEVVECGRDVVKTASGYSLRDLFVGSEGTLGVVTEATVALEPIPRVRRAALAVFPTREAAGEAVAAVMRSGITPGAIEYLDTRTMEMVAARTDVDVPEAPTLVLEVHSESDAGAKAALEAVRERCEGAGVSEWRAAAGDDIDDVWQARRDVYPAACDYREGATVAVIGDVTVPVSKYPDIIRATVDAADELGVTTPCVGHAGDGNLHFLPIADLDDEDEVARAMALNDRLVAAAIDVGGTATGEHGVGIGKRKFMDREHANAVDLMREVKDAVDPDGVMNPGKVLPDPDE</sequence>
<evidence type="ECO:0000259" key="8">
    <source>
        <dbReference type="PROSITE" id="PS51387"/>
    </source>
</evidence>
<keyword evidence="4" id="KW-0274">FAD</keyword>
<dbReference type="Gene3D" id="3.30.465.10">
    <property type="match status" value="1"/>
</dbReference>